<proteinExistence type="predicted"/>
<dbReference type="GO" id="GO:0005524">
    <property type="term" value="F:ATP binding"/>
    <property type="evidence" value="ECO:0007669"/>
    <property type="project" value="InterPro"/>
</dbReference>
<dbReference type="OrthoDB" id="3590125at2"/>
<dbReference type="GO" id="GO:0016301">
    <property type="term" value="F:kinase activity"/>
    <property type="evidence" value="ECO:0007669"/>
    <property type="project" value="UniProtKB-KW"/>
</dbReference>
<dbReference type="PANTHER" id="PTHR43615">
    <property type="entry name" value="PHOSPHOENOLPYRUVATE SYNTHASE-RELATED"/>
    <property type="match status" value="1"/>
</dbReference>
<keyword evidence="3" id="KW-1185">Reference proteome</keyword>
<name>A0A1R3VVJ2_9GAMM</name>
<reference evidence="2 3" key="1">
    <citation type="submission" date="2017-01" db="EMBL/GenBank/DDBJ databases">
        <authorList>
            <person name="Mah S.A."/>
            <person name="Swanson W.J."/>
            <person name="Moy G.W."/>
            <person name="Vacquier V.D."/>
        </authorList>
    </citation>
    <scope>NUCLEOTIDE SEQUENCE [LARGE SCALE GENOMIC DNA]</scope>
    <source>
        <strain evidence="2 3">M9</strain>
    </source>
</reference>
<dbReference type="Gene3D" id="3.30.470.20">
    <property type="entry name" value="ATP-grasp fold, B domain"/>
    <property type="match status" value="1"/>
</dbReference>
<sequence>MLGKPKIDVNYTSNLLNFVKVRKTFQFGSKAETLARLDGELKRWSIPQFRHFDLARWQMSHDAVLADIADLADGKGTVIVRSSARNEDGELYAQAGAFLSVPHIPPADRAALISAIEEVFASYRGAAAESNSEDQVLVQKMVDRVSMSGVIFTQVLSSGAPYYVVNYDDETGLTDSVTSGTGYVNRTIYIHRDHVDTVRSERFLQLLSAVREIEQITGESSLDIEFAIDMDHHIHLFQARRITAQPNWSRGLSQRIDDALVRLEKSVAPRLLLEGGDSKTATILGKMPDWNPAEIIGNAPRRLAFSLYRYVITDSVWRVARERMGYFHPRGKPLMVSCAGQPYIDVRQSLRSFIPATIPDDLANRMVLYWLHKLADNPLLHDKVEFGIALTAWTFDFDTRARQMLPEDVTQDEMVLIHEAYREMTVDLVDGRRASVAQQVIAVNELQARYEVLAGEQEHPPTIDLARELLENCIELGTIPFSILARHGFIAKALLQSLREEGLLSGDDINAFNQSITSVVTEFIVNIHRFREGEIKLEDLLRDYGHLRPGTYDIMSLRYDQRGEEVFSISGDSPPATEPFVLSPAKSAEIEKRLSAAGFSLSCNDFLQYCREAIRGREWAKLVFTRSISACLEVLAAWGEDQRLSRDELSHLDIRELMDCTVVQHGRSFEEHLRVRAESGRREHEVTTGVRLPFLLTRHSDLFVVPMLLEQPNFVTLKQVTGVCLHVSSTNIAPGLLDGKIVAIESADPGFDWIFTRNILGLVTQFGGANSHMAIRCAELNIPAAIGCGEQIFERVTRSNQIELDCAAGTIKLVEH</sequence>
<dbReference type="SUPFAM" id="SSF56059">
    <property type="entry name" value="Glutathione synthetase ATP-binding domain-like"/>
    <property type="match status" value="1"/>
</dbReference>
<accession>A0A1R3VVJ2</accession>
<keyword evidence="2" id="KW-0418">Kinase</keyword>
<dbReference type="InterPro" id="IPR051549">
    <property type="entry name" value="PEP_Utilizing_Enz"/>
</dbReference>
<keyword evidence="2" id="KW-0808">Transferase</keyword>
<dbReference type="InterPro" id="IPR013815">
    <property type="entry name" value="ATP_grasp_subdomain_1"/>
</dbReference>
<evidence type="ECO:0000259" key="1">
    <source>
        <dbReference type="Pfam" id="PF00391"/>
    </source>
</evidence>
<dbReference type="Pfam" id="PF00391">
    <property type="entry name" value="PEP-utilizers"/>
    <property type="match status" value="1"/>
</dbReference>
<dbReference type="Gene3D" id="3.50.30.10">
    <property type="entry name" value="Phosphohistidine domain"/>
    <property type="match status" value="1"/>
</dbReference>
<evidence type="ECO:0000313" key="2">
    <source>
        <dbReference type="EMBL" id="SIT68359.1"/>
    </source>
</evidence>
<protein>
    <submittedName>
        <fullName evidence="2">Pyruvate phosphate dikinase, PEP/pyruvate binding domain</fullName>
    </submittedName>
</protein>
<dbReference type="Gene3D" id="3.30.1490.20">
    <property type="entry name" value="ATP-grasp fold, A domain"/>
    <property type="match status" value="1"/>
</dbReference>
<dbReference type="InterPro" id="IPR008279">
    <property type="entry name" value="PEP-util_enz_mobile_dom"/>
</dbReference>
<gene>
    <name evidence="2" type="ORF">SAMN05216526_0832</name>
</gene>
<keyword evidence="2" id="KW-0670">Pyruvate</keyword>
<dbReference type="PANTHER" id="PTHR43615:SF1">
    <property type="entry name" value="PPDK_N DOMAIN-CONTAINING PROTEIN"/>
    <property type="match status" value="1"/>
</dbReference>
<dbReference type="STRING" id="233100.SAMN05216526_0832"/>
<dbReference type="InterPro" id="IPR036637">
    <property type="entry name" value="Phosphohistidine_dom_sf"/>
</dbReference>
<dbReference type="AlphaFoldDB" id="A0A1R3VVJ2"/>
<dbReference type="SUPFAM" id="SSF52009">
    <property type="entry name" value="Phosphohistidine domain"/>
    <property type="match status" value="1"/>
</dbReference>
<dbReference type="RefSeq" id="WP_159435519.1">
    <property type="nucleotide sequence ID" value="NZ_CP023018.1"/>
</dbReference>
<dbReference type="Proteomes" id="UP000223759">
    <property type="component" value="Unassembled WGS sequence"/>
</dbReference>
<dbReference type="NCBIfam" id="NF004508">
    <property type="entry name" value="PRK05849.1"/>
    <property type="match status" value="1"/>
</dbReference>
<evidence type="ECO:0000313" key="3">
    <source>
        <dbReference type="Proteomes" id="UP000223759"/>
    </source>
</evidence>
<dbReference type="EMBL" id="FTPK01000002">
    <property type="protein sequence ID" value="SIT68359.1"/>
    <property type="molecule type" value="Genomic_DNA"/>
</dbReference>
<feature type="domain" description="PEP-utilising enzyme mobile" evidence="1">
    <location>
        <begin position="738"/>
        <end position="809"/>
    </location>
</feature>
<organism evidence="2 3">
    <name type="scientific">Ectothiorhodosinus mongolicus</name>
    <dbReference type="NCBI Taxonomy" id="233100"/>
    <lineage>
        <taxon>Bacteria</taxon>
        <taxon>Pseudomonadati</taxon>
        <taxon>Pseudomonadota</taxon>
        <taxon>Gammaproteobacteria</taxon>
        <taxon>Chromatiales</taxon>
        <taxon>Ectothiorhodospiraceae</taxon>
        <taxon>Ectothiorhodosinus</taxon>
    </lineage>
</organism>